<dbReference type="EC" id="3.1.1.61" evidence="5"/>
<keyword evidence="10" id="KW-0808">Transferase</keyword>
<dbReference type="Gene3D" id="3.40.50.2300">
    <property type="match status" value="1"/>
</dbReference>
<gene>
    <name evidence="5 10" type="primary">cheB</name>
    <name evidence="10" type="ORF">KI809_13270</name>
</gene>
<dbReference type="EC" id="3.5.1.44" evidence="5"/>
<dbReference type="Pfam" id="PF01339">
    <property type="entry name" value="CheB_methylest"/>
    <property type="match status" value="1"/>
</dbReference>
<dbReference type="Gene3D" id="3.40.50.180">
    <property type="entry name" value="Methylesterase CheB, C-terminal domain"/>
    <property type="match status" value="1"/>
</dbReference>
<dbReference type="Proteomes" id="UP000811899">
    <property type="component" value="Unassembled WGS sequence"/>
</dbReference>
<keyword evidence="3 5" id="KW-0378">Hydrolase</keyword>
<evidence type="ECO:0000256" key="2">
    <source>
        <dbReference type="ARBA" id="ARBA00022500"/>
    </source>
</evidence>
<evidence type="ECO:0000256" key="7">
    <source>
        <dbReference type="PROSITE-ProRule" id="PRU00169"/>
    </source>
</evidence>
<comment type="catalytic activity">
    <reaction evidence="4 5">
        <text>[protein]-L-glutamate 5-O-methyl ester + H2O = L-glutamyl-[protein] + methanol + H(+)</text>
        <dbReference type="Rhea" id="RHEA:23236"/>
        <dbReference type="Rhea" id="RHEA-COMP:10208"/>
        <dbReference type="Rhea" id="RHEA-COMP:10311"/>
        <dbReference type="ChEBI" id="CHEBI:15377"/>
        <dbReference type="ChEBI" id="CHEBI:15378"/>
        <dbReference type="ChEBI" id="CHEBI:17790"/>
        <dbReference type="ChEBI" id="CHEBI:29973"/>
        <dbReference type="ChEBI" id="CHEBI:82795"/>
        <dbReference type="EC" id="3.1.1.61"/>
    </reaction>
</comment>
<feature type="domain" description="CheB-type methylesterase" evidence="9">
    <location>
        <begin position="156"/>
        <end position="346"/>
    </location>
</feature>
<evidence type="ECO:0000313" key="10">
    <source>
        <dbReference type="EMBL" id="MBT0665271.1"/>
    </source>
</evidence>
<keyword evidence="11" id="KW-1185">Reference proteome</keyword>
<dbReference type="GO" id="GO:0050568">
    <property type="term" value="F:protein-glutamine glutaminase activity"/>
    <property type="evidence" value="ECO:0007669"/>
    <property type="project" value="UniProtKB-UniRule"/>
</dbReference>
<dbReference type="GO" id="GO:0008168">
    <property type="term" value="F:methyltransferase activity"/>
    <property type="evidence" value="ECO:0007669"/>
    <property type="project" value="UniProtKB-KW"/>
</dbReference>
<dbReference type="CDD" id="cd16432">
    <property type="entry name" value="CheB_Rec"/>
    <property type="match status" value="1"/>
</dbReference>
<organism evidence="10 11">
    <name type="scientific">Geoanaerobacter pelophilus</name>
    <dbReference type="NCBI Taxonomy" id="60036"/>
    <lineage>
        <taxon>Bacteria</taxon>
        <taxon>Pseudomonadati</taxon>
        <taxon>Thermodesulfobacteriota</taxon>
        <taxon>Desulfuromonadia</taxon>
        <taxon>Geobacterales</taxon>
        <taxon>Geobacteraceae</taxon>
        <taxon>Geoanaerobacter</taxon>
    </lineage>
</organism>
<dbReference type="Pfam" id="PF00072">
    <property type="entry name" value="Response_reg"/>
    <property type="match status" value="1"/>
</dbReference>
<dbReference type="RefSeq" id="WP_214172044.1">
    <property type="nucleotide sequence ID" value="NZ_JAHCVJ010000005.1"/>
</dbReference>
<dbReference type="GO" id="GO:0032259">
    <property type="term" value="P:methylation"/>
    <property type="evidence" value="ECO:0007669"/>
    <property type="project" value="UniProtKB-KW"/>
</dbReference>
<dbReference type="PIRSF" id="PIRSF000876">
    <property type="entry name" value="RR_chemtxs_CheB"/>
    <property type="match status" value="1"/>
</dbReference>
<dbReference type="CDD" id="cd17541">
    <property type="entry name" value="REC_CheB-like"/>
    <property type="match status" value="1"/>
</dbReference>
<evidence type="ECO:0000256" key="5">
    <source>
        <dbReference type="HAMAP-Rule" id="MF_00099"/>
    </source>
</evidence>
<dbReference type="InterPro" id="IPR011006">
    <property type="entry name" value="CheY-like_superfamily"/>
</dbReference>
<comment type="PTM">
    <text evidence="5">Phosphorylated by CheA. Phosphorylation of the N-terminal regulatory domain activates the methylesterase activity.</text>
</comment>
<evidence type="ECO:0000256" key="4">
    <source>
        <dbReference type="ARBA" id="ARBA00048267"/>
    </source>
</evidence>
<feature type="active site" evidence="5 6">
    <location>
        <position position="168"/>
    </location>
</feature>
<keyword evidence="2 5" id="KW-0145">Chemotaxis</keyword>
<dbReference type="NCBIfam" id="NF001965">
    <property type="entry name" value="PRK00742.1"/>
    <property type="match status" value="1"/>
</dbReference>
<dbReference type="InterPro" id="IPR035909">
    <property type="entry name" value="CheB_C"/>
</dbReference>
<dbReference type="PROSITE" id="PS50122">
    <property type="entry name" value="CHEB"/>
    <property type="match status" value="1"/>
</dbReference>
<dbReference type="GO" id="GO:0005737">
    <property type="term" value="C:cytoplasm"/>
    <property type="evidence" value="ECO:0007669"/>
    <property type="project" value="UniProtKB-SubCell"/>
</dbReference>
<protein>
    <recommendedName>
        <fullName evidence="5">Protein-glutamate methylesterase/protein-glutamine glutaminase</fullName>
        <ecNumber evidence="5">3.1.1.61</ecNumber>
        <ecNumber evidence="5">3.5.1.44</ecNumber>
    </recommendedName>
</protein>
<dbReference type="GO" id="GO:0008984">
    <property type="term" value="F:protein-glutamate methylesterase activity"/>
    <property type="evidence" value="ECO:0007669"/>
    <property type="project" value="UniProtKB-UniRule"/>
</dbReference>
<dbReference type="InterPro" id="IPR000673">
    <property type="entry name" value="Sig_transdc_resp-reg_Me-estase"/>
</dbReference>
<dbReference type="InterPro" id="IPR001789">
    <property type="entry name" value="Sig_transdc_resp-reg_receiver"/>
</dbReference>
<evidence type="ECO:0000259" key="8">
    <source>
        <dbReference type="PROSITE" id="PS50110"/>
    </source>
</evidence>
<feature type="active site" evidence="5 6">
    <location>
        <position position="195"/>
    </location>
</feature>
<feature type="domain" description="Response regulatory" evidence="8">
    <location>
        <begin position="9"/>
        <end position="124"/>
    </location>
</feature>
<evidence type="ECO:0000256" key="1">
    <source>
        <dbReference type="ARBA" id="ARBA00022490"/>
    </source>
</evidence>
<dbReference type="PANTHER" id="PTHR42872">
    <property type="entry name" value="PROTEIN-GLUTAMATE METHYLESTERASE/PROTEIN-GLUTAMINE GLUTAMINASE"/>
    <property type="match status" value="1"/>
</dbReference>
<keyword evidence="1 5" id="KW-0963">Cytoplasm</keyword>
<dbReference type="PROSITE" id="PS50110">
    <property type="entry name" value="RESPONSE_REGULATORY"/>
    <property type="match status" value="1"/>
</dbReference>
<dbReference type="AlphaFoldDB" id="A0AAW4LAB2"/>
<comment type="function">
    <text evidence="5">Involved in chemotaxis. Part of a chemotaxis signal transduction system that modulates chemotaxis in response to various stimuli. Catalyzes the demethylation of specific methylglutamate residues introduced into the chemoreceptors (methyl-accepting chemotaxis proteins or MCP) by CheR. Also mediates the irreversible deamidation of specific glutamine residues to glutamic acid.</text>
</comment>
<evidence type="ECO:0000256" key="3">
    <source>
        <dbReference type="ARBA" id="ARBA00022801"/>
    </source>
</evidence>
<feature type="active site" evidence="5 6">
    <location>
        <position position="288"/>
    </location>
</feature>
<dbReference type="InterPro" id="IPR008248">
    <property type="entry name" value="CheB-like"/>
</dbReference>
<comment type="subcellular location">
    <subcellularLocation>
        <location evidence="5">Cytoplasm</location>
    </subcellularLocation>
</comment>
<dbReference type="GO" id="GO:0000156">
    <property type="term" value="F:phosphorelay response regulator activity"/>
    <property type="evidence" value="ECO:0007669"/>
    <property type="project" value="InterPro"/>
</dbReference>
<keyword evidence="5 7" id="KW-0597">Phosphoprotein</keyword>
<evidence type="ECO:0000256" key="6">
    <source>
        <dbReference type="PROSITE-ProRule" id="PRU00050"/>
    </source>
</evidence>
<feature type="modified residue" description="4-aspartylphosphate" evidence="5 7">
    <location>
        <position position="60"/>
    </location>
</feature>
<comment type="domain">
    <text evidence="5">Contains a C-terminal catalytic domain, and an N-terminal region which modulates catalytic activity.</text>
</comment>
<keyword evidence="10" id="KW-0489">Methyltransferase</keyword>
<dbReference type="SUPFAM" id="SSF52172">
    <property type="entry name" value="CheY-like"/>
    <property type="match status" value="1"/>
</dbReference>
<dbReference type="SMART" id="SM00448">
    <property type="entry name" value="REC"/>
    <property type="match status" value="1"/>
</dbReference>
<sequence length="347" mass="36759">MGGSEGAIRVLVVDDCEPIREMIRAILSAEPDIVVVGEAADGADAVAKASLLKPDIVTMDIEMPVMGGLEAIKRIMAQNPLPILVITSLTDVRTAFDAVSNGALDVIEKPNMSPESAQDLVKRLRRLSRVDVPKHLSVMGRRPHKHAESEKAPLPPVTKGSIIAIAASTGGPQAINSILSQLPATLPVPIIIAQHIAEGFTQGMADWLNSGTPLKVAVACNGDILKNGNVYLNPAEHSMRITESGMILLSDRDRQQIYNPSCDIPLASVASAYRGRCVGLILSGMGDDGAKGMQAIKKSGGVTLAQDEKSSVVYGMNRCAVELGCIDKILQLDDIPAELLLRVGGRQ</sequence>
<comment type="catalytic activity">
    <reaction evidence="5">
        <text>L-glutaminyl-[protein] + H2O = L-glutamyl-[protein] + NH4(+)</text>
        <dbReference type="Rhea" id="RHEA:16441"/>
        <dbReference type="Rhea" id="RHEA-COMP:10207"/>
        <dbReference type="Rhea" id="RHEA-COMP:10208"/>
        <dbReference type="ChEBI" id="CHEBI:15377"/>
        <dbReference type="ChEBI" id="CHEBI:28938"/>
        <dbReference type="ChEBI" id="CHEBI:29973"/>
        <dbReference type="ChEBI" id="CHEBI:30011"/>
        <dbReference type="EC" id="3.5.1.44"/>
    </reaction>
</comment>
<comment type="caution">
    <text evidence="10">The sequence shown here is derived from an EMBL/GenBank/DDBJ whole genome shotgun (WGS) entry which is preliminary data.</text>
</comment>
<dbReference type="GO" id="GO:0006935">
    <property type="term" value="P:chemotaxis"/>
    <property type="evidence" value="ECO:0007669"/>
    <property type="project" value="UniProtKB-UniRule"/>
</dbReference>
<proteinExistence type="inferred from homology"/>
<name>A0AAW4LAB2_9BACT</name>
<evidence type="ECO:0000313" key="11">
    <source>
        <dbReference type="Proteomes" id="UP000811899"/>
    </source>
</evidence>
<dbReference type="EMBL" id="JAHCVJ010000005">
    <property type="protein sequence ID" value="MBT0665271.1"/>
    <property type="molecule type" value="Genomic_DNA"/>
</dbReference>
<dbReference type="PANTHER" id="PTHR42872:SF6">
    <property type="entry name" value="PROTEIN-GLUTAMATE METHYLESTERASE_PROTEIN-GLUTAMINE GLUTAMINASE"/>
    <property type="match status" value="1"/>
</dbReference>
<dbReference type="SUPFAM" id="SSF52738">
    <property type="entry name" value="Methylesterase CheB, C-terminal domain"/>
    <property type="match status" value="1"/>
</dbReference>
<comment type="similarity">
    <text evidence="5">Belongs to the CheB family.</text>
</comment>
<dbReference type="HAMAP" id="MF_00099">
    <property type="entry name" value="CheB_chemtxs"/>
    <property type="match status" value="1"/>
</dbReference>
<accession>A0AAW4LAB2</accession>
<reference evidence="10 11" key="1">
    <citation type="submission" date="2021-05" db="EMBL/GenBank/DDBJ databases">
        <title>The draft genome of Geobacter pelophilus DSM 12255.</title>
        <authorList>
            <person name="Xu Z."/>
            <person name="Masuda Y."/>
            <person name="Itoh H."/>
            <person name="Senoo K."/>
        </authorList>
    </citation>
    <scope>NUCLEOTIDE SEQUENCE [LARGE SCALE GENOMIC DNA]</scope>
    <source>
        <strain evidence="10 11">DSM 12255</strain>
    </source>
</reference>
<evidence type="ECO:0000259" key="9">
    <source>
        <dbReference type="PROSITE" id="PS50122"/>
    </source>
</evidence>